<proteinExistence type="predicted"/>
<evidence type="ECO:0000313" key="2">
    <source>
        <dbReference type="Proteomes" id="UP000326344"/>
    </source>
</evidence>
<organism evidence="1 2">
    <name type="scientific">Larkinella humicola</name>
    <dbReference type="NCBI Taxonomy" id="2607654"/>
    <lineage>
        <taxon>Bacteria</taxon>
        <taxon>Pseudomonadati</taxon>
        <taxon>Bacteroidota</taxon>
        <taxon>Cytophagia</taxon>
        <taxon>Cytophagales</taxon>
        <taxon>Spirosomataceae</taxon>
        <taxon>Larkinella</taxon>
    </lineage>
</organism>
<dbReference type="Proteomes" id="UP000326344">
    <property type="component" value="Unassembled WGS sequence"/>
</dbReference>
<accession>A0A5N1J6Y0</accession>
<protein>
    <submittedName>
        <fullName evidence="1">Uncharacterized protein</fullName>
    </submittedName>
</protein>
<sequence length="384" mass="43607">MRDWFSIGLLNAVILTILLLSAYRKQDKIRYFQSQTIQLKPDTIQAFVSQFKDDAGNDTLFQIRSKEGYPVSYFRKIKTSVCFDNKCRLLDIVLYWNVTGRYLGYELPEGEFLSKTEHEPFKPAEYARLNDLLADPFSPLANFSYEELVPKADLATSGLDAVSSATSKNVLDYVVEGAVYTTYKMWHFVYGAAQKEVIKLTEKRLSPGFLLKVLESSDSGDKIWALNHLRGQVELTPALRTTVLSFIDNNRFNLAERAINALSPAELKSDSLQQLLFEKFPKINYALKNLIVTKLKEAPHLNETVKTALATNLKSTNGELLSNILDLFKQQKVADPKTGRIIASLLQSDNNFLAQKAFIYLKSANIDDQRVTEQLNAYKTKHHL</sequence>
<dbReference type="RefSeq" id="WP_150881151.1">
    <property type="nucleotide sequence ID" value="NZ_VTWS01000010.1"/>
</dbReference>
<evidence type="ECO:0000313" key="1">
    <source>
        <dbReference type="EMBL" id="KAA9346465.1"/>
    </source>
</evidence>
<comment type="caution">
    <text evidence="1">The sequence shown here is derived from an EMBL/GenBank/DDBJ whole genome shotgun (WGS) entry which is preliminary data.</text>
</comment>
<gene>
    <name evidence="1" type="ORF">F0P93_28200</name>
</gene>
<name>A0A5N1J6Y0_9BACT</name>
<dbReference type="EMBL" id="VTWS01000010">
    <property type="protein sequence ID" value="KAA9346465.1"/>
    <property type="molecule type" value="Genomic_DNA"/>
</dbReference>
<keyword evidence="2" id="KW-1185">Reference proteome</keyword>
<dbReference type="AlphaFoldDB" id="A0A5N1J6Y0"/>
<reference evidence="1 2" key="1">
    <citation type="submission" date="2019-09" db="EMBL/GenBank/DDBJ databases">
        <title>Genome Sequence of Larkinella sp MA1.</title>
        <authorList>
            <person name="Srinivasan S."/>
        </authorList>
    </citation>
    <scope>NUCLEOTIDE SEQUENCE [LARGE SCALE GENOMIC DNA]</scope>
    <source>
        <strain evidence="1 2">MA1</strain>
    </source>
</reference>